<feature type="domain" description="Helix-turn-helix type 11" evidence="1">
    <location>
        <begin position="7"/>
        <end position="61"/>
    </location>
</feature>
<dbReference type="SUPFAM" id="SSF46785">
    <property type="entry name" value="Winged helix' DNA-binding domain"/>
    <property type="match status" value="1"/>
</dbReference>
<dbReference type="Proteomes" id="UP001139319">
    <property type="component" value="Unassembled WGS sequence"/>
</dbReference>
<dbReference type="InterPro" id="IPR013196">
    <property type="entry name" value="HTH_11"/>
</dbReference>
<evidence type="ECO:0000259" key="3">
    <source>
        <dbReference type="Pfam" id="PF25583"/>
    </source>
</evidence>
<comment type="caution">
    <text evidence="4">The sequence shown here is derived from an EMBL/GenBank/DDBJ whole genome shotgun (WGS) entry which is preliminary data.</text>
</comment>
<reference evidence="4" key="2">
    <citation type="submission" date="2023-01" db="EMBL/GenBank/DDBJ databases">
        <title>Gilvimarinus xylanilyticus HB14 isolated from Caulerpa lentillifera aquaculture base in Hainan, China.</title>
        <authorList>
            <person name="Zhang Y.-J."/>
        </authorList>
    </citation>
    <scope>NUCLEOTIDE SEQUENCE</scope>
    <source>
        <strain evidence="4">HB14</strain>
    </source>
</reference>
<dbReference type="InterPro" id="IPR057727">
    <property type="entry name" value="WCX_dom"/>
</dbReference>
<gene>
    <name evidence="4" type="ORF">M6D89_08455</name>
</gene>
<evidence type="ECO:0000259" key="2">
    <source>
        <dbReference type="Pfam" id="PF13280"/>
    </source>
</evidence>
<accession>A0A9X2KTZ8</accession>
<dbReference type="PANTHER" id="PTHR34580:SF3">
    <property type="entry name" value="PROTEIN PAFB"/>
    <property type="match status" value="1"/>
</dbReference>
<protein>
    <submittedName>
        <fullName evidence="4">YafY family transcriptional regulator</fullName>
    </submittedName>
</protein>
<proteinExistence type="predicted"/>
<dbReference type="InterPro" id="IPR036390">
    <property type="entry name" value="WH_DNA-bd_sf"/>
</dbReference>
<dbReference type="Pfam" id="PF25583">
    <property type="entry name" value="WCX"/>
    <property type="match status" value="1"/>
</dbReference>
<dbReference type="PIRSF" id="PIRSF016838">
    <property type="entry name" value="PafC"/>
    <property type="match status" value="1"/>
</dbReference>
<dbReference type="EMBL" id="JAMFTH010000001">
    <property type="protein sequence ID" value="MCP8899323.1"/>
    <property type="molecule type" value="Genomic_DNA"/>
</dbReference>
<dbReference type="InterPro" id="IPR051534">
    <property type="entry name" value="CBASS_pafABC_assoc_protein"/>
</dbReference>
<feature type="domain" description="WYL" evidence="2">
    <location>
        <begin position="143"/>
        <end position="210"/>
    </location>
</feature>
<dbReference type="PANTHER" id="PTHR34580">
    <property type="match status" value="1"/>
</dbReference>
<dbReference type="PROSITE" id="PS52050">
    <property type="entry name" value="WYL"/>
    <property type="match status" value="1"/>
</dbReference>
<dbReference type="InterPro" id="IPR036388">
    <property type="entry name" value="WH-like_DNA-bd_sf"/>
</dbReference>
<evidence type="ECO:0000313" key="4">
    <source>
        <dbReference type="EMBL" id="MCP8899323.1"/>
    </source>
</evidence>
<dbReference type="InterPro" id="IPR028349">
    <property type="entry name" value="PafC-like"/>
</dbReference>
<evidence type="ECO:0000259" key="1">
    <source>
        <dbReference type="Pfam" id="PF08279"/>
    </source>
</evidence>
<evidence type="ECO:0000313" key="5">
    <source>
        <dbReference type="Proteomes" id="UP001139319"/>
    </source>
</evidence>
<name>A0A9X2KTZ8_9GAMM</name>
<reference evidence="4" key="1">
    <citation type="submission" date="2022-05" db="EMBL/GenBank/DDBJ databases">
        <authorList>
            <person name="Sun H.-N."/>
        </authorList>
    </citation>
    <scope>NUCLEOTIDE SEQUENCE</scope>
    <source>
        <strain evidence="4">HB14</strain>
    </source>
</reference>
<organism evidence="4 5">
    <name type="scientific">Gilvimarinus xylanilyticus</name>
    <dbReference type="NCBI Taxonomy" id="2944139"/>
    <lineage>
        <taxon>Bacteria</taxon>
        <taxon>Pseudomonadati</taxon>
        <taxon>Pseudomonadota</taxon>
        <taxon>Gammaproteobacteria</taxon>
        <taxon>Cellvibrionales</taxon>
        <taxon>Cellvibrionaceae</taxon>
        <taxon>Gilvimarinus</taxon>
    </lineage>
</organism>
<dbReference type="InterPro" id="IPR026881">
    <property type="entry name" value="WYL_dom"/>
</dbReference>
<dbReference type="Gene3D" id="1.10.10.10">
    <property type="entry name" value="Winged helix-like DNA-binding domain superfamily/Winged helix DNA-binding domain"/>
    <property type="match status" value="1"/>
</dbReference>
<dbReference type="Pfam" id="PF13280">
    <property type="entry name" value="WYL"/>
    <property type="match status" value="1"/>
</dbReference>
<sequence length="341" mass="37704">MANTATRLIHLIMALQRQPNLPASKLAEELEVSVRTIQRYIGMLEEMGVPVYAERGTHGGYSLVRGYRMPPLMFSADEAVAVCLGAEMVARAWGKLFRPSAQSALTKIANVLPEAQLADINWAKESLLTRGMPRINPSVDDDTLQTVYRAVHEQNRIQIAYRGRGQLSTERRTINPYALVYSWGQQYCLAFCHLRGALRSFRVDRIEAVKTLAETFVRPADFDADEHFNPNALDAESFDVVLSFPPAQALVAKDHPCCWDSLMEHADGAVTVTFKSADLSMAASRVMGFLPGAQLESPPELITLVRDKARAIVDSLGGSTLNASTAIDSHIAKEPEYAKHY</sequence>
<dbReference type="AlphaFoldDB" id="A0A9X2KTZ8"/>
<dbReference type="Pfam" id="PF08279">
    <property type="entry name" value="HTH_11"/>
    <property type="match status" value="1"/>
</dbReference>
<feature type="domain" description="WCX" evidence="3">
    <location>
        <begin position="238"/>
        <end position="312"/>
    </location>
</feature>
<keyword evidence="5" id="KW-1185">Reference proteome</keyword>
<dbReference type="RefSeq" id="WP_253967575.1">
    <property type="nucleotide sequence ID" value="NZ_JAMFTH010000001.1"/>
</dbReference>